<evidence type="ECO:0000256" key="1">
    <source>
        <dbReference type="ARBA" id="ARBA00004141"/>
    </source>
</evidence>
<evidence type="ECO:0000256" key="12">
    <source>
        <dbReference type="SAM" id="Phobius"/>
    </source>
</evidence>
<feature type="compositionally biased region" description="Polar residues" evidence="11">
    <location>
        <begin position="1537"/>
        <end position="1548"/>
    </location>
</feature>
<keyword evidence="10" id="KW-0040">ANK repeat</keyword>
<accession>A0A835WH01</accession>
<dbReference type="PANTHER" id="PTHR45743">
    <property type="entry name" value="POTASSIUM CHANNEL AKT1"/>
    <property type="match status" value="1"/>
</dbReference>
<feature type="region of interest" description="Disordered" evidence="11">
    <location>
        <begin position="1393"/>
        <end position="1456"/>
    </location>
</feature>
<evidence type="ECO:0000256" key="3">
    <source>
        <dbReference type="ARBA" id="ARBA00022448"/>
    </source>
</evidence>
<keyword evidence="15" id="KW-1185">Reference proteome</keyword>
<keyword evidence="8" id="KW-0406">Ion transport</keyword>
<evidence type="ECO:0000256" key="5">
    <source>
        <dbReference type="ARBA" id="ARBA00022826"/>
    </source>
</evidence>
<gene>
    <name evidence="14" type="ORF">HYH02_007829</name>
</gene>
<comment type="similarity">
    <text evidence="2">Belongs to the potassium channel family. Plant (TC 1.A.1.4) subfamily.</text>
</comment>
<dbReference type="SUPFAM" id="SSF81324">
    <property type="entry name" value="Voltage-gated potassium channels"/>
    <property type="match status" value="1"/>
</dbReference>
<feature type="transmembrane region" description="Helical" evidence="12">
    <location>
        <begin position="202"/>
        <end position="219"/>
    </location>
</feature>
<feature type="region of interest" description="Disordered" evidence="11">
    <location>
        <begin position="1310"/>
        <end position="1349"/>
    </location>
</feature>
<dbReference type="EMBL" id="JAEHOD010000023">
    <property type="protein sequence ID" value="KAG2447079.1"/>
    <property type="molecule type" value="Genomic_DNA"/>
</dbReference>
<keyword evidence="5" id="KW-0633">Potassium transport</keyword>
<evidence type="ECO:0000256" key="9">
    <source>
        <dbReference type="ARBA" id="ARBA00023136"/>
    </source>
</evidence>
<dbReference type="Gene3D" id="1.10.287.70">
    <property type="match status" value="1"/>
</dbReference>
<comment type="subcellular location">
    <subcellularLocation>
        <location evidence="1">Membrane</location>
        <topology evidence="1">Multi-pass membrane protein</topology>
    </subcellularLocation>
</comment>
<keyword evidence="5" id="KW-0631">Potassium channel</keyword>
<evidence type="ECO:0000256" key="11">
    <source>
        <dbReference type="SAM" id="MobiDB-lite"/>
    </source>
</evidence>
<dbReference type="Pfam" id="PF12796">
    <property type="entry name" value="Ank_2"/>
    <property type="match status" value="2"/>
</dbReference>
<feature type="compositionally biased region" description="Pro residues" evidence="11">
    <location>
        <begin position="1221"/>
        <end position="1230"/>
    </location>
</feature>
<evidence type="ECO:0000256" key="8">
    <source>
        <dbReference type="ARBA" id="ARBA00023065"/>
    </source>
</evidence>
<dbReference type="SUPFAM" id="SSF51206">
    <property type="entry name" value="cAMP-binding domain-like"/>
    <property type="match status" value="1"/>
</dbReference>
<keyword evidence="6" id="KW-0407">Ion channel</keyword>
<feature type="region of interest" description="Disordered" evidence="11">
    <location>
        <begin position="1"/>
        <end position="77"/>
    </location>
</feature>
<dbReference type="GO" id="GO:0034702">
    <property type="term" value="C:monoatomic ion channel complex"/>
    <property type="evidence" value="ECO:0007669"/>
    <property type="project" value="UniProtKB-KW"/>
</dbReference>
<dbReference type="Proteomes" id="UP000613740">
    <property type="component" value="Unassembled WGS sequence"/>
</dbReference>
<dbReference type="OrthoDB" id="2012993at2759"/>
<keyword evidence="7 12" id="KW-1133">Transmembrane helix</keyword>
<feature type="compositionally biased region" description="Polar residues" evidence="11">
    <location>
        <begin position="1244"/>
        <end position="1255"/>
    </location>
</feature>
<feature type="region of interest" description="Disordered" evidence="11">
    <location>
        <begin position="1527"/>
        <end position="1562"/>
    </location>
</feature>
<feature type="compositionally biased region" description="Low complexity" evidence="11">
    <location>
        <begin position="1549"/>
        <end position="1562"/>
    </location>
</feature>
<dbReference type="PANTHER" id="PTHR45743:SF2">
    <property type="entry name" value="POTASSIUM CHANNEL AKT1"/>
    <property type="match status" value="1"/>
</dbReference>
<name>A0A835WH01_9CHLO</name>
<dbReference type="InterPro" id="IPR000595">
    <property type="entry name" value="cNMP-bd_dom"/>
</dbReference>
<evidence type="ECO:0000256" key="7">
    <source>
        <dbReference type="ARBA" id="ARBA00022989"/>
    </source>
</evidence>
<evidence type="ECO:0000256" key="2">
    <source>
        <dbReference type="ARBA" id="ARBA00007929"/>
    </source>
</evidence>
<evidence type="ECO:0000259" key="13">
    <source>
        <dbReference type="PROSITE" id="PS50042"/>
    </source>
</evidence>
<feature type="compositionally biased region" description="Low complexity" evidence="11">
    <location>
        <begin position="1231"/>
        <end position="1242"/>
    </location>
</feature>
<dbReference type="PROSITE" id="PS50088">
    <property type="entry name" value="ANK_REPEAT"/>
    <property type="match status" value="1"/>
</dbReference>
<keyword evidence="4 12" id="KW-0812">Transmembrane</keyword>
<dbReference type="InterPro" id="IPR036770">
    <property type="entry name" value="Ankyrin_rpt-contain_sf"/>
</dbReference>
<dbReference type="SMART" id="SM00248">
    <property type="entry name" value="ANK"/>
    <property type="match status" value="6"/>
</dbReference>
<feature type="region of interest" description="Disordered" evidence="11">
    <location>
        <begin position="1221"/>
        <end position="1263"/>
    </location>
</feature>
<evidence type="ECO:0000256" key="6">
    <source>
        <dbReference type="ARBA" id="ARBA00022882"/>
    </source>
</evidence>
<dbReference type="InterPro" id="IPR002110">
    <property type="entry name" value="Ankyrin_rpt"/>
</dbReference>
<organism evidence="14 15">
    <name type="scientific">Chlamydomonas schloesseri</name>
    <dbReference type="NCBI Taxonomy" id="2026947"/>
    <lineage>
        <taxon>Eukaryota</taxon>
        <taxon>Viridiplantae</taxon>
        <taxon>Chlorophyta</taxon>
        <taxon>core chlorophytes</taxon>
        <taxon>Chlorophyceae</taxon>
        <taxon>CS clade</taxon>
        <taxon>Chlamydomonadales</taxon>
        <taxon>Chlamydomonadaceae</taxon>
        <taxon>Chlamydomonas</taxon>
    </lineage>
</organism>
<dbReference type="InterPro" id="IPR014710">
    <property type="entry name" value="RmlC-like_jellyroll"/>
</dbReference>
<feature type="transmembrane region" description="Helical" evidence="12">
    <location>
        <begin position="316"/>
        <end position="334"/>
    </location>
</feature>
<dbReference type="InterPro" id="IPR005821">
    <property type="entry name" value="Ion_trans_dom"/>
</dbReference>
<feature type="repeat" description="ANK" evidence="10">
    <location>
        <begin position="808"/>
        <end position="840"/>
    </location>
</feature>
<proteinExistence type="inferred from homology"/>
<keyword evidence="9 12" id="KW-0472">Membrane</keyword>
<evidence type="ECO:0000256" key="4">
    <source>
        <dbReference type="ARBA" id="ARBA00022692"/>
    </source>
</evidence>
<evidence type="ECO:0000313" key="15">
    <source>
        <dbReference type="Proteomes" id="UP000613740"/>
    </source>
</evidence>
<dbReference type="PROSITE" id="PS50042">
    <property type="entry name" value="CNMP_BINDING_3"/>
    <property type="match status" value="2"/>
</dbReference>
<keyword evidence="5" id="KW-0630">Potassium</keyword>
<feature type="transmembrane region" description="Helical" evidence="12">
    <location>
        <begin position="359"/>
        <end position="381"/>
    </location>
</feature>
<feature type="domain" description="Cyclic nucleotide-binding" evidence="13">
    <location>
        <begin position="492"/>
        <end position="540"/>
    </location>
</feature>
<feature type="compositionally biased region" description="Polar residues" evidence="11">
    <location>
        <begin position="44"/>
        <end position="62"/>
    </location>
</feature>
<feature type="transmembrane region" description="Helical" evidence="12">
    <location>
        <begin position="393"/>
        <end position="415"/>
    </location>
</feature>
<feature type="region of interest" description="Disordered" evidence="11">
    <location>
        <begin position="1632"/>
        <end position="1665"/>
    </location>
</feature>
<sequence>MSANTSSRSIFGGGQLRSGAGSEAGDDGGKDRSVRGGTNGGGTAPSSVFGSLHGGTSSSAKNGGSMHGGGMRSPWKKAGHAAMAGRSLAARSRKMSSTGTHHGHGGVAISTIIQFEQEAAAAAEAQAAKAASPVRRVIAALKAVLSRFAIDPDARWYALYWFLWAVAVTILSCWIEPFHLAFRDSDYVSGNLGVWLDPMEHVILATFLLDFTMKFFVGYDHPETGMPVHTQPAMAITYMRSWKFLLDLLGCLPYDSITYAIVAACNGGQVSENAQMWINWLKLLTLTRVYRVFELFTLLDYRMVLSQGALMILRNYTYVFFTIHWAACVFYHIAHQEGNFGPQTWIGRNSQLFQGKPVWAQYLLALYFSTTVFTAMGDAALYPYTTAEMAVMIVYLMFNLFLAAYIIGTVTIMMVKADEHSKAFRESMENLNEYSHENELPEKLQSAMKEHLEVNFDSAHAGDDKVLSIYPTTIRRRALRHLYMEPVKGCYLFRKCDRRFLDALITASRMELFLPGVEILTEGDHVVDLLIIVAGEVMVTTGGGGRAPGASMSGVSASFAGAASAGGMSFTGSVHGGGLGVSFSAGQNPAKVFEDSSMHGGGVMSPSGPDISSTPGGGMAPSGGPKMKFGKFVSAKKGTGDALAEIAFFTEGASHEAVVGTSPVRVLSLPRAAWELLMTQFPQQARLVLENLQRATEDAVEENLRKAALKNQLTPGQLGVALALVKGDSTAVGELDPLELADTRDAMTQPQIEMLARLDDVRSTTSAHVRKVDEKRTFELLNTAAQGDLESLRTMLSQGINANTADYDGRTALMLAAAKGHVECVRLLLQVGADKNRLDAFGNSAMAEAAKGAHDKIVDLLLAFDAELGAEGLAVASELCTAVYRKDLVKLKRLLRAGAPPDSCDYDRRSALHIAGAEGNLAAVKIMIEDGGADPGFQDRWGNTALDEARRVGAAPVVAYLEGLSKQKRRGRRGVHNATSTEDELKQRQQAARDFMGWCGLGDAAKLREAGGYAAGEQAGCAFAGLMLAASKGHTAAVEALLAGMPPDALHRTAPTAMLEAARVGHEAAVAAFRAAGVALKDANARHLRAELRNAVQQGDAAVVGAMLTAGVVATGICTCDSTSQLKGRAPKGTILHIATVHAHLPVVRRLLEQGGAVADLAAVDGAGRTPLQVAEAALGAQPSEPRVRAVHEYLVWAVSATGNKLGSVAVLAALRWDPADTPPPPPAAPPAGLALADDPIATETGSSGTQSLSSDGAGGERLLGQQQLPGAAMSASAAAAAVALQRGTSQLLRQGSGAGDVNGLAEPLASPLPAARGQSRLGSPALAVRSSGTSLDGPKPCPAAAGTAAADGGARMQSSPFATLLAAGADAAASGMPPATAIADALASGVGLTDEESPLPGTPRGSSTPRLNGLAASMARHQQQLQQRQLGGGDNDARASEPGSGHLGPFSAAGTPQYSAALPSVGSLGSPLLPVMPPGAPAGDGVFVGGGGSRRNSFRIGGSTLPGSEVSASDLMARPASGHGVAAAGQSARLLHSTTRRQQQQLLSSPVGPAGGAAPSPVASLSNVLLMPRSPRRSSTLVVGEPDEIEAYLHQSVITGAGGGGGSGAGSFARRSETSLSAAGSTSLMGDGGLAGTGGGPLSGHGFAGGTGGRTLSRMRRDSSRLSYAGGASLTAGTGGVSGSGTGVVAAAGGSAAVPPVSLSAAGTVAASILASGGSTPGTTGGSFRRTSNSTHSAGLMSPVSGSNVGLRAAAAAGAAAAAAGPLSPVAPGAGSRV</sequence>
<feature type="compositionally biased region" description="Gly residues" evidence="11">
    <location>
        <begin position="1632"/>
        <end position="1654"/>
    </location>
</feature>
<feature type="region of interest" description="Disordered" evidence="11">
    <location>
        <begin position="1719"/>
        <end position="1739"/>
    </location>
</feature>
<dbReference type="InterPro" id="IPR045319">
    <property type="entry name" value="KAT/AKT"/>
</dbReference>
<dbReference type="Gene3D" id="2.60.120.10">
    <property type="entry name" value="Jelly Rolls"/>
    <property type="match status" value="1"/>
</dbReference>
<dbReference type="GO" id="GO:0005249">
    <property type="term" value="F:voltage-gated potassium channel activity"/>
    <property type="evidence" value="ECO:0007669"/>
    <property type="project" value="InterPro"/>
</dbReference>
<dbReference type="Pfam" id="PF00520">
    <property type="entry name" value="Ion_trans"/>
    <property type="match status" value="1"/>
</dbReference>
<feature type="transmembrane region" description="Helical" evidence="12">
    <location>
        <begin position="157"/>
        <end position="182"/>
    </location>
</feature>
<dbReference type="InterPro" id="IPR018490">
    <property type="entry name" value="cNMP-bd_dom_sf"/>
</dbReference>
<evidence type="ECO:0000313" key="14">
    <source>
        <dbReference type="EMBL" id="KAG2447079.1"/>
    </source>
</evidence>
<feature type="domain" description="Cyclic nucleotide-binding" evidence="13">
    <location>
        <begin position="638"/>
        <end position="695"/>
    </location>
</feature>
<feature type="compositionally biased region" description="Low complexity" evidence="11">
    <location>
        <begin position="1727"/>
        <end position="1736"/>
    </location>
</feature>
<dbReference type="PROSITE" id="PS50297">
    <property type="entry name" value="ANK_REP_REGION"/>
    <property type="match status" value="1"/>
</dbReference>
<evidence type="ECO:0000256" key="10">
    <source>
        <dbReference type="PROSITE-ProRule" id="PRU00023"/>
    </source>
</evidence>
<keyword evidence="3" id="KW-0813">Transport</keyword>
<dbReference type="SUPFAM" id="SSF48403">
    <property type="entry name" value="Ankyrin repeat"/>
    <property type="match status" value="2"/>
</dbReference>
<keyword evidence="6" id="KW-0851">Voltage-gated channel</keyword>
<protein>
    <recommendedName>
        <fullName evidence="13">Cyclic nucleotide-binding domain-containing protein</fullName>
    </recommendedName>
</protein>
<reference evidence="14" key="1">
    <citation type="journal article" date="2020" name="bioRxiv">
        <title>Comparative genomics of Chlamydomonas.</title>
        <authorList>
            <person name="Craig R.J."/>
            <person name="Hasan A.R."/>
            <person name="Ness R.W."/>
            <person name="Keightley P.D."/>
        </authorList>
    </citation>
    <scope>NUCLEOTIDE SEQUENCE</scope>
    <source>
        <strain evidence="14">CCAP 11/173</strain>
    </source>
</reference>
<dbReference type="Gene3D" id="1.25.40.20">
    <property type="entry name" value="Ankyrin repeat-containing domain"/>
    <property type="match status" value="3"/>
</dbReference>
<comment type="caution">
    <text evidence="14">The sequence shown here is derived from an EMBL/GenBank/DDBJ whole genome shotgun (WGS) entry which is preliminary data.</text>
</comment>